<sequence>MKSKSVGLLMGCALSLFLVTNSASASVSSDPYNAGKVGTVTYKFTSEIWDRGFTTGTTVEAVSFVKADYNVTSGYMGANARLYVGSTMKASSGMTYNDSSVSGFYVYSDRLKAEATYWSQTAAEFYHGNGYTKFVGYKSPNFILKQKNLVSTLRSEELVDTETPVYIQEVQNRTEYNVNANGETFGSGLSAETIGVDPDLIEAYGTNGLKGFVKSSDLEPTISTPEEALAINPENGAVKSIPLYEVDGVTIIGQFDLVTRYEAVQ</sequence>
<feature type="chain" id="PRO_5045422141" evidence="1">
    <location>
        <begin position="26"/>
        <end position="265"/>
    </location>
</feature>
<organism evidence="2 3">
    <name type="scientific">Paenibacillus taichungensis</name>
    <dbReference type="NCBI Taxonomy" id="484184"/>
    <lineage>
        <taxon>Bacteria</taxon>
        <taxon>Bacillati</taxon>
        <taxon>Bacillota</taxon>
        <taxon>Bacilli</taxon>
        <taxon>Bacillales</taxon>
        <taxon>Paenibacillaceae</taxon>
        <taxon>Paenibacillus</taxon>
    </lineage>
</organism>
<reference evidence="2 3" key="1">
    <citation type="submission" date="2020-05" db="EMBL/GenBank/DDBJ databases">
        <title>Genome Sequencing of Type Strains.</title>
        <authorList>
            <person name="Lemaire J.F."/>
            <person name="Inderbitzin P."/>
            <person name="Gregorio O.A."/>
            <person name="Collins S.B."/>
            <person name="Wespe N."/>
            <person name="Knight-Connoni V."/>
        </authorList>
    </citation>
    <scope>NUCLEOTIDE SEQUENCE [LARGE SCALE GENOMIC DNA]</scope>
    <source>
        <strain evidence="2 3">DSM 19942</strain>
    </source>
</reference>
<accession>A0ABX2ML86</accession>
<protein>
    <submittedName>
        <fullName evidence="2">Peptidase</fullName>
    </submittedName>
</protein>
<evidence type="ECO:0000313" key="3">
    <source>
        <dbReference type="Proteomes" id="UP000577724"/>
    </source>
</evidence>
<proteinExistence type="predicted"/>
<dbReference type="Proteomes" id="UP000577724">
    <property type="component" value="Unassembled WGS sequence"/>
</dbReference>
<feature type="signal peptide" evidence="1">
    <location>
        <begin position="1"/>
        <end position="25"/>
    </location>
</feature>
<keyword evidence="1" id="KW-0732">Signal</keyword>
<comment type="caution">
    <text evidence="2">The sequence shown here is derived from an EMBL/GenBank/DDBJ whole genome shotgun (WGS) entry which is preliminary data.</text>
</comment>
<gene>
    <name evidence="2" type="ORF">HP548_12010</name>
</gene>
<evidence type="ECO:0000256" key="1">
    <source>
        <dbReference type="SAM" id="SignalP"/>
    </source>
</evidence>
<dbReference type="EMBL" id="JABMCC010000107">
    <property type="protein sequence ID" value="NUU54803.1"/>
    <property type="molecule type" value="Genomic_DNA"/>
</dbReference>
<name>A0ABX2ML86_9BACL</name>
<evidence type="ECO:0000313" key="2">
    <source>
        <dbReference type="EMBL" id="NUU54803.1"/>
    </source>
</evidence>
<keyword evidence="3" id="KW-1185">Reference proteome</keyword>